<organism evidence="1 2">
    <name type="scientific">Ascobolus immersus RN42</name>
    <dbReference type="NCBI Taxonomy" id="1160509"/>
    <lineage>
        <taxon>Eukaryota</taxon>
        <taxon>Fungi</taxon>
        <taxon>Dikarya</taxon>
        <taxon>Ascomycota</taxon>
        <taxon>Pezizomycotina</taxon>
        <taxon>Pezizomycetes</taxon>
        <taxon>Pezizales</taxon>
        <taxon>Ascobolaceae</taxon>
        <taxon>Ascobolus</taxon>
    </lineage>
</organism>
<keyword evidence="2" id="KW-1185">Reference proteome</keyword>
<name>A0A3N4I1R6_ASCIM</name>
<proteinExistence type="predicted"/>
<evidence type="ECO:0000313" key="2">
    <source>
        <dbReference type="Proteomes" id="UP000275078"/>
    </source>
</evidence>
<gene>
    <name evidence="1" type="ORF">BJ508DRAFT_309539</name>
</gene>
<dbReference type="EMBL" id="ML119716">
    <property type="protein sequence ID" value="RPA78050.1"/>
    <property type="molecule type" value="Genomic_DNA"/>
</dbReference>
<sequence>MSVFVEILYDGVPHHIANSIYDITDMLRPPEDILGRSIDEEYDDWIPSSEKDAVLRLRRSSTSSISYVPFGTVAAMQGLPFLIHDQQGRPVIQYNYLGSPKFQIEAPIVEMTRMEVEDQLSLPTGTISTQDWRLVSCRGNDLAPVHLRQVLHYGLNSSLDLTRLLMAKKGALLTERRTHRGHIPPARRLVQETGCSLRVHDFPGLENQRNQLDDLDSEEHVPLIYKQGTQALNYESLSLIMGRTLAIIEYALREEILAYDGRTVRETVTDGGAPLDGRVLNPSDQTKHFIEQPLSRMMRFKKAWLLYTVNRELYDWLRTVYAPLIFRTIPMLGTPYKLETRYEDPAVWQALEEFRNESMRGVNLAKRLAFIWKLRAPSVESSLVRHCPAGWDIWQGREAVGEAVSKDRACELGIHVQVSRKPELE</sequence>
<reference evidence="1 2" key="1">
    <citation type="journal article" date="2018" name="Nat. Ecol. Evol.">
        <title>Pezizomycetes genomes reveal the molecular basis of ectomycorrhizal truffle lifestyle.</title>
        <authorList>
            <person name="Murat C."/>
            <person name="Payen T."/>
            <person name="Noel B."/>
            <person name="Kuo A."/>
            <person name="Morin E."/>
            <person name="Chen J."/>
            <person name="Kohler A."/>
            <person name="Krizsan K."/>
            <person name="Balestrini R."/>
            <person name="Da Silva C."/>
            <person name="Montanini B."/>
            <person name="Hainaut M."/>
            <person name="Levati E."/>
            <person name="Barry K.W."/>
            <person name="Belfiori B."/>
            <person name="Cichocki N."/>
            <person name="Clum A."/>
            <person name="Dockter R.B."/>
            <person name="Fauchery L."/>
            <person name="Guy J."/>
            <person name="Iotti M."/>
            <person name="Le Tacon F."/>
            <person name="Lindquist E.A."/>
            <person name="Lipzen A."/>
            <person name="Malagnac F."/>
            <person name="Mello A."/>
            <person name="Molinier V."/>
            <person name="Miyauchi S."/>
            <person name="Poulain J."/>
            <person name="Riccioni C."/>
            <person name="Rubini A."/>
            <person name="Sitrit Y."/>
            <person name="Splivallo R."/>
            <person name="Traeger S."/>
            <person name="Wang M."/>
            <person name="Zifcakova L."/>
            <person name="Wipf D."/>
            <person name="Zambonelli A."/>
            <person name="Paolocci F."/>
            <person name="Nowrousian M."/>
            <person name="Ottonello S."/>
            <person name="Baldrian P."/>
            <person name="Spatafora J.W."/>
            <person name="Henrissat B."/>
            <person name="Nagy L.G."/>
            <person name="Aury J.M."/>
            <person name="Wincker P."/>
            <person name="Grigoriev I.V."/>
            <person name="Bonfante P."/>
            <person name="Martin F.M."/>
        </authorList>
    </citation>
    <scope>NUCLEOTIDE SEQUENCE [LARGE SCALE GENOMIC DNA]</scope>
    <source>
        <strain evidence="1 2">RN42</strain>
    </source>
</reference>
<accession>A0A3N4I1R6</accession>
<evidence type="ECO:0000313" key="1">
    <source>
        <dbReference type="EMBL" id="RPA78050.1"/>
    </source>
</evidence>
<dbReference type="Proteomes" id="UP000275078">
    <property type="component" value="Unassembled WGS sequence"/>
</dbReference>
<dbReference type="AlphaFoldDB" id="A0A3N4I1R6"/>
<protein>
    <submittedName>
        <fullName evidence="1">Uncharacterized protein</fullName>
    </submittedName>
</protein>